<dbReference type="OrthoDB" id="9764656at2"/>
<dbReference type="PANTHER" id="PTHR35841">
    <property type="entry name" value="PHOSPHONATES-BINDING PERIPLASMIC PROTEIN"/>
    <property type="match status" value="1"/>
</dbReference>
<dbReference type="SMART" id="SM00062">
    <property type="entry name" value="PBPb"/>
    <property type="match status" value="1"/>
</dbReference>
<dbReference type="PANTHER" id="PTHR35841:SF1">
    <property type="entry name" value="PHOSPHONATES-BINDING PERIPLASMIC PROTEIN"/>
    <property type="match status" value="1"/>
</dbReference>
<keyword evidence="5" id="KW-1185">Reference proteome</keyword>
<comment type="similarity">
    <text evidence="1">Belongs to the phosphate/phosphite/phosphonate binding protein family.</text>
</comment>
<dbReference type="InterPro" id="IPR005770">
    <property type="entry name" value="PhnD"/>
</dbReference>
<evidence type="ECO:0000259" key="3">
    <source>
        <dbReference type="SMART" id="SM00062"/>
    </source>
</evidence>
<gene>
    <name evidence="4" type="ORF">CLG94_07275</name>
</gene>
<dbReference type="Proteomes" id="UP000241436">
    <property type="component" value="Unassembled WGS sequence"/>
</dbReference>
<keyword evidence="2" id="KW-0732">Signal</keyword>
<dbReference type="GO" id="GO:0043190">
    <property type="term" value="C:ATP-binding cassette (ABC) transporter complex"/>
    <property type="evidence" value="ECO:0007669"/>
    <property type="project" value="InterPro"/>
</dbReference>
<feature type="domain" description="Solute-binding protein family 3/N-terminal" evidence="3">
    <location>
        <begin position="33"/>
        <end position="273"/>
    </location>
</feature>
<dbReference type="SUPFAM" id="SSF53850">
    <property type="entry name" value="Periplasmic binding protein-like II"/>
    <property type="match status" value="1"/>
</dbReference>
<proteinExistence type="inferred from homology"/>
<dbReference type="NCBIfam" id="TIGR04553">
    <property type="entry name" value="ABC_peri_selen"/>
    <property type="match status" value="1"/>
</dbReference>
<dbReference type="EMBL" id="NVQC01000022">
    <property type="protein sequence ID" value="PTL35573.1"/>
    <property type="molecule type" value="Genomic_DNA"/>
</dbReference>
<dbReference type="Pfam" id="PF12974">
    <property type="entry name" value="Phosphonate-bd"/>
    <property type="match status" value="1"/>
</dbReference>
<dbReference type="AlphaFoldDB" id="A0A2T4TWT3"/>
<dbReference type="RefSeq" id="WP_107562205.1">
    <property type="nucleotide sequence ID" value="NZ_NVQC01000022.1"/>
</dbReference>
<dbReference type="CDD" id="cd13572">
    <property type="entry name" value="PBP2_PnhD_2"/>
    <property type="match status" value="1"/>
</dbReference>
<dbReference type="Gene3D" id="3.40.190.10">
    <property type="entry name" value="Periplasmic binding protein-like II"/>
    <property type="match status" value="2"/>
</dbReference>
<dbReference type="InterPro" id="IPR030836">
    <property type="entry name" value="ABC_peri_PhnD-like"/>
</dbReference>
<evidence type="ECO:0000256" key="1">
    <source>
        <dbReference type="ARBA" id="ARBA00007162"/>
    </source>
</evidence>
<dbReference type="InterPro" id="IPR001638">
    <property type="entry name" value="Solute-binding_3/MltF_N"/>
</dbReference>
<evidence type="ECO:0000313" key="4">
    <source>
        <dbReference type="EMBL" id="PTL35573.1"/>
    </source>
</evidence>
<evidence type="ECO:0000256" key="2">
    <source>
        <dbReference type="ARBA" id="ARBA00022729"/>
    </source>
</evidence>
<evidence type="ECO:0000313" key="5">
    <source>
        <dbReference type="Proteomes" id="UP000241436"/>
    </source>
</evidence>
<dbReference type="GO" id="GO:0055085">
    <property type="term" value="P:transmembrane transport"/>
    <property type="evidence" value="ECO:0007669"/>
    <property type="project" value="InterPro"/>
</dbReference>
<reference evidence="4 5" key="1">
    <citation type="submission" date="2017-09" db="EMBL/GenBank/DDBJ databases">
        <title>Bloom of a denitrifying methanotroph, Candidatus Methylomirabilis limnetica, in a deep stratified lake.</title>
        <authorList>
            <person name="Graf J.S."/>
            <person name="Marchant H.K."/>
            <person name="Tienken D."/>
            <person name="Hach P.F."/>
            <person name="Brand A."/>
            <person name="Schubert C.J."/>
            <person name="Kuypers M.M."/>
            <person name="Milucka J."/>
        </authorList>
    </citation>
    <scope>NUCLEOTIDE SEQUENCE [LARGE SCALE GENOMIC DNA]</scope>
    <source>
        <strain evidence="4 5">Zug</strain>
    </source>
</reference>
<protein>
    <submittedName>
        <fullName evidence="4">Putative selenate ABC transporter substrate-binding protein</fullName>
    </submittedName>
</protein>
<name>A0A2T4TWT3_9BACT</name>
<comment type="caution">
    <text evidence="4">The sequence shown here is derived from an EMBL/GenBank/DDBJ whole genome shotgun (WGS) entry which is preliminary data.</text>
</comment>
<accession>A0A2T4TWT3</accession>
<sequence length="291" mass="32603">MRHRWICVWLSSLVAVVASLGLLSPAWSEAPKELRVSAIPDENPTELMRIYTPFAEYLSKELGIPVRYYPVVDYAATVEALAAKKLDMVWYGGFTFVQARKRTGNAIPLVSREEDLRFHSKFITRPETGIKTLADLKGKTFSFGSVSSTSGHLMPRYFLLQNGIDPEKDFAKFSFSGAHDATALWVESGKVDAGALNEAVWEKLVQAKKVDLNKVQVFWTTPPYIDYVWTVRGDLDSSLVEKIATAFTKLNYSNPVDRALMDLQRTKGYVRVKVEQFKPAEDAAIAAGLLQ</sequence>
<organism evidence="4 5">
    <name type="scientific">Candidatus Methylomirabilis limnetica</name>
    <dbReference type="NCBI Taxonomy" id="2033718"/>
    <lineage>
        <taxon>Bacteria</taxon>
        <taxon>Candidatus Methylomirabilota</taxon>
        <taxon>Candidatus Methylomirabilia</taxon>
        <taxon>Candidatus Methylomirabilales</taxon>
        <taxon>Candidatus Methylomirabilaceae</taxon>
        <taxon>Candidatus Methylomirabilis</taxon>
    </lineage>
</organism>
<reference evidence="5" key="2">
    <citation type="journal article" date="2018" name="Environ. Microbiol.">
        <title>Bloom of a denitrifying methanotroph, 'Candidatus Methylomirabilis limnetica', in a deep stratified lake.</title>
        <authorList>
            <person name="Graf J.S."/>
            <person name="Mayr M.J."/>
            <person name="Marchant H.K."/>
            <person name="Tienken D."/>
            <person name="Hach P.F."/>
            <person name="Brand A."/>
            <person name="Schubert C.J."/>
            <person name="Kuypers M.M."/>
            <person name="Milucka J."/>
        </authorList>
    </citation>
    <scope>NUCLEOTIDE SEQUENCE [LARGE SCALE GENOMIC DNA]</scope>
    <source>
        <strain evidence="5">Zug</strain>
    </source>
</reference>
<dbReference type="NCBIfam" id="TIGR01098">
    <property type="entry name" value="3A0109s03R"/>
    <property type="match status" value="1"/>
</dbReference>